<dbReference type="Proteomes" id="UP000009154">
    <property type="component" value="Chromosome"/>
</dbReference>
<dbReference type="CDD" id="cd03443">
    <property type="entry name" value="PaaI_thioesterase"/>
    <property type="match status" value="1"/>
</dbReference>
<evidence type="ECO:0000256" key="2">
    <source>
        <dbReference type="ARBA" id="ARBA00022801"/>
    </source>
</evidence>
<dbReference type="AlphaFoldDB" id="H6N4H9"/>
<dbReference type="RefSeq" id="WP_014360148.1">
    <property type="nucleotide sequence ID" value="NC_016906.1"/>
</dbReference>
<dbReference type="InterPro" id="IPR003736">
    <property type="entry name" value="PAAI_dom"/>
</dbReference>
<dbReference type="InterPro" id="IPR006683">
    <property type="entry name" value="Thioestr_dom"/>
</dbReference>
<evidence type="ECO:0000313" key="5">
    <source>
        <dbReference type="Proteomes" id="UP000009154"/>
    </source>
</evidence>
<dbReference type="InterPro" id="IPR029069">
    <property type="entry name" value="HotDog_dom_sf"/>
</dbReference>
<evidence type="ECO:0000259" key="3">
    <source>
        <dbReference type="Pfam" id="PF03061"/>
    </source>
</evidence>
<dbReference type="STRING" id="1112204.GPOL_c25320"/>
<feature type="domain" description="Thioesterase" evidence="3">
    <location>
        <begin position="54"/>
        <end position="131"/>
    </location>
</feature>
<dbReference type="SUPFAM" id="SSF54637">
    <property type="entry name" value="Thioesterase/thiol ester dehydrase-isomerase"/>
    <property type="match status" value="1"/>
</dbReference>
<dbReference type="EC" id="3.1.2.-" evidence="4"/>
<name>H6N4H9_GORPV</name>
<dbReference type="GeneID" id="90159576"/>
<dbReference type="KEGG" id="gpo:GPOL_c25320"/>
<dbReference type="eggNOG" id="COG2050">
    <property type="taxonomic scope" value="Bacteria"/>
</dbReference>
<dbReference type="NCBIfam" id="TIGR00369">
    <property type="entry name" value="unchar_dom_1"/>
    <property type="match status" value="1"/>
</dbReference>
<dbReference type="EMBL" id="CP003119">
    <property type="protein sequence ID" value="AFA73561.1"/>
    <property type="molecule type" value="Genomic_DNA"/>
</dbReference>
<reference evidence="4 5" key="1">
    <citation type="journal article" date="2012" name="Appl. Environ. Microbiol.">
        <title>Involvement of two latex-clearing proteins during rubber degradation and insights into the subsequent degradation pathway revealed by the genome sequence of Gordonia polyisoprenivorans strain VH2.</title>
        <authorList>
            <person name="Hiessl S."/>
            <person name="Schuldes J."/>
            <person name="Thurmer A."/>
            <person name="Halbsguth T."/>
            <person name="Broker D."/>
            <person name="Angelov A."/>
            <person name="Liebl W."/>
            <person name="Daniel R."/>
            <person name="Steinbuchel A."/>
        </authorList>
    </citation>
    <scope>NUCLEOTIDE SEQUENCE [LARGE SCALE GENOMIC DNA]</scope>
    <source>
        <strain evidence="5">DSM 44266 / VH2</strain>
    </source>
</reference>
<evidence type="ECO:0000313" key="4">
    <source>
        <dbReference type="EMBL" id="AFA73561.1"/>
    </source>
</evidence>
<sequence>MTDEQLRTRHGKSLRYMFTKVPFVAALGLELVQWDTEGVVTVRMPVSDLADNGGGTPHGGAIATLLDTAGAAAVWNGHDYERGTKGSTVSLSVNYLGAARGEAVTAEARCVRRARELNYALIEAVSESGRPVASAILTYRIVP</sequence>
<dbReference type="PANTHER" id="PTHR21660:SF1">
    <property type="entry name" value="ACYL-COENZYME A THIOESTERASE 13"/>
    <property type="match status" value="1"/>
</dbReference>
<evidence type="ECO:0000256" key="1">
    <source>
        <dbReference type="ARBA" id="ARBA00008324"/>
    </source>
</evidence>
<dbReference type="InterPro" id="IPR039298">
    <property type="entry name" value="ACOT13"/>
</dbReference>
<organism evidence="4 5">
    <name type="scientific">Gordonia polyisoprenivorans (strain DSM 44266 / VH2)</name>
    <dbReference type="NCBI Taxonomy" id="1112204"/>
    <lineage>
        <taxon>Bacteria</taxon>
        <taxon>Bacillati</taxon>
        <taxon>Actinomycetota</taxon>
        <taxon>Actinomycetes</taxon>
        <taxon>Mycobacteriales</taxon>
        <taxon>Gordoniaceae</taxon>
        <taxon>Gordonia</taxon>
    </lineage>
</organism>
<comment type="similarity">
    <text evidence="1">Belongs to the thioesterase PaaI family.</text>
</comment>
<gene>
    <name evidence="4" type="ordered locus">GPOL_c25320</name>
</gene>
<dbReference type="HOGENOM" id="CLU_089876_3_2_11"/>
<dbReference type="Gene3D" id="3.10.129.10">
    <property type="entry name" value="Hotdog Thioesterase"/>
    <property type="match status" value="1"/>
</dbReference>
<keyword evidence="5" id="KW-1185">Reference proteome</keyword>
<dbReference type="GO" id="GO:0047617">
    <property type="term" value="F:fatty acyl-CoA hydrolase activity"/>
    <property type="evidence" value="ECO:0007669"/>
    <property type="project" value="InterPro"/>
</dbReference>
<accession>H6N4H9</accession>
<keyword evidence="2 4" id="KW-0378">Hydrolase</keyword>
<protein>
    <submittedName>
        <fullName evidence="4">Thioesterase superfamily protein</fullName>
        <ecNumber evidence="4">3.1.2.-</ecNumber>
    </submittedName>
</protein>
<dbReference type="Pfam" id="PF03061">
    <property type="entry name" value="4HBT"/>
    <property type="match status" value="1"/>
</dbReference>
<dbReference type="PANTHER" id="PTHR21660">
    <property type="entry name" value="THIOESTERASE SUPERFAMILY MEMBER-RELATED"/>
    <property type="match status" value="1"/>
</dbReference>
<proteinExistence type="inferred from homology"/>